<name>A0A0D3KDL2_EMIH1</name>
<proteinExistence type="predicted"/>
<keyword evidence="3" id="KW-1185">Reference proteome</keyword>
<dbReference type="GeneID" id="17279118"/>
<dbReference type="EnsemblProtists" id="EOD33847">
    <property type="protein sequence ID" value="EOD33847"/>
    <property type="gene ID" value="EMIHUDRAFT_455681"/>
</dbReference>
<dbReference type="RefSeq" id="XP_005786276.1">
    <property type="nucleotide sequence ID" value="XM_005786219.1"/>
</dbReference>
<organism evidence="2 3">
    <name type="scientific">Emiliania huxleyi (strain CCMP1516)</name>
    <dbReference type="NCBI Taxonomy" id="280463"/>
    <lineage>
        <taxon>Eukaryota</taxon>
        <taxon>Haptista</taxon>
        <taxon>Haptophyta</taxon>
        <taxon>Prymnesiophyceae</taxon>
        <taxon>Isochrysidales</taxon>
        <taxon>Noelaerhabdaceae</taxon>
        <taxon>Emiliania</taxon>
    </lineage>
</organism>
<protein>
    <recommendedName>
        <fullName evidence="4">Clade I nitrous oxide reductase</fullName>
    </recommendedName>
</protein>
<accession>A0A0D3KDL2</accession>
<dbReference type="PaxDb" id="2903-EOD33847"/>
<sequence length="70" mass="7521">RAAICIPVRASTVVRPRVLLFGDPRSALSPVRLIGGRPKHLACASSGAARTPSSSRLPRGNTTRRSRCER</sequence>
<evidence type="ECO:0000313" key="3">
    <source>
        <dbReference type="Proteomes" id="UP000013827"/>
    </source>
</evidence>
<reference evidence="2" key="2">
    <citation type="submission" date="2024-10" db="UniProtKB">
        <authorList>
            <consortium name="EnsemblProtists"/>
        </authorList>
    </citation>
    <scope>IDENTIFICATION</scope>
</reference>
<dbReference type="AlphaFoldDB" id="A0A0D3KDL2"/>
<evidence type="ECO:0000256" key="1">
    <source>
        <dbReference type="SAM" id="MobiDB-lite"/>
    </source>
</evidence>
<evidence type="ECO:0008006" key="4">
    <source>
        <dbReference type="Google" id="ProtNLM"/>
    </source>
</evidence>
<dbReference type="HOGENOM" id="CLU_186510_0_0_1"/>
<evidence type="ECO:0000313" key="2">
    <source>
        <dbReference type="EnsemblProtists" id="EOD33847"/>
    </source>
</evidence>
<dbReference type="Proteomes" id="UP000013827">
    <property type="component" value="Unassembled WGS sequence"/>
</dbReference>
<dbReference type="KEGG" id="ehx:EMIHUDRAFT_455681"/>
<reference evidence="3" key="1">
    <citation type="journal article" date="2013" name="Nature">
        <title>Pan genome of the phytoplankton Emiliania underpins its global distribution.</title>
        <authorList>
            <person name="Read B.A."/>
            <person name="Kegel J."/>
            <person name="Klute M.J."/>
            <person name="Kuo A."/>
            <person name="Lefebvre S.C."/>
            <person name="Maumus F."/>
            <person name="Mayer C."/>
            <person name="Miller J."/>
            <person name="Monier A."/>
            <person name="Salamov A."/>
            <person name="Young J."/>
            <person name="Aguilar M."/>
            <person name="Claverie J.M."/>
            <person name="Frickenhaus S."/>
            <person name="Gonzalez K."/>
            <person name="Herman E.K."/>
            <person name="Lin Y.C."/>
            <person name="Napier J."/>
            <person name="Ogata H."/>
            <person name="Sarno A.F."/>
            <person name="Shmutz J."/>
            <person name="Schroeder D."/>
            <person name="de Vargas C."/>
            <person name="Verret F."/>
            <person name="von Dassow P."/>
            <person name="Valentin K."/>
            <person name="Van de Peer Y."/>
            <person name="Wheeler G."/>
            <person name="Dacks J.B."/>
            <person name="Delwiche C.F."/>
            <person name="Dyhrman S.T."/>
            <person name="Glockner G."/>
            <person name="John U."/>
            <person name="Richards T."/>
            <person name="Worden A.Z."/>
            <person name="Zhang X."/>
            <person name="Grigoriev I.V."/>
            <person name="Allen A.E."/>
            <person name="Bidle K."/>
            <person name="Borodovsky M."/>
            <person name="Bowler C."/>
            <person name="Brownlee C."/>
            <person name="Cock J.M."/>
            <person name="Elias M."/>
            <person name="Gladyshev V.N."/>
            <person name="Groth M."/>
            <person name="Guda C."/>
            <person name="Hadaegh A."/>
            <person name="Iglesias-Rodriguez M.D."/>
            <person name="Jenkins J."/>
            <person name="Jones B.M."/>
            <person name="Lawson T."/>
            <person name="Leese F."/>
            <person name="Lindquist E."/>
            <person name="Lobanov A."/>
            <person name="Lomsadze A."/>
            <person name="Malik S.B."/>
            <person name="Marsh M.E."/>
            <person name="Mackinder L."/>
            <person name="Mock T."/>
            <person name="Mueller-Roeber B."/>
            <person name="Pagarete A."/>
            <person name="Parker M."/>
            <person name="Probert I."/>
            <person name="Quesneville H."/>
            <person name="Raines C."/>
            <person name="Rensing S.A."/>
            <person name="Riano-Pachon D.M."/>
            <person name="Richier S."/>
            <person name="Rokitta S."/>
            <person name="Shiraiwa Y."/>
            <person name="Soanes D.M."/>
            <person name="van der Giezen M."/>
            <person name="Wahlund T.M."/>
            <person name="Williams B."/>
            <person name="Wilson W."/>
            <person name="Wolfe G."/>
            <person name="Wurch L.L."/>
        </authorList>
    </citation>
    <scope>NUCLEOTIDE SEQUENCE</scope>
</reference>
<feature type="compositionally biased region" description="Polar residues" evidence="1">
    <location>
        <begin position="51"/>
        <end position="61"/>
    </location>
</feature>
<feature type="region of interest" description="Disordered" evidence="1">
    <location>
        <begin position="43"/>
        <end position="70"/>
    </location>
</feature>